<comment type="caution">
    <text evidence="1">The sequence shown here is derived from an EMBL/GenBank/DDBJ whole genome shotgun (WGS) entry which is preliminary data.</text>
</comment>
<evidence type="ECO:0000313" key="2">
    <source>
        <dbReference type="Proteomes" id="UP000237246"/>
    </source>
</evidence>
<sequence length="82" mass="9404">DKDFLFQNAWGTAPWQLSCASCSQGRCDTTRYAFTINNAQGEGREHVLMWAFIPRADCAHPLHDKCCRECSDFFLCGSSHRW</sequence>
<organism evidence="1 2">
    <name type="scientific">Bambusicola thoracicus</name>
    <name type="common">Chinese bamboo-partridge</name>
    <name type="synonym">Perdix thoracica</name>
    <dbReference type="NCBI Taxonomy" id="9083"/>
    <lineage>
        <taxon>Eukaryota</taxon>
        <taxon>Metazoa</taxon>
        <taxon>Chordata</taxon>
        <taxon>Craniata</taxon>
        <taxon>Vertebrata</taxon>
        <taxon>Euteleostomi</taxon>
        <taxon>Archelosauria</taxon>
        <taxon>Archosauria</taxon>
        <taxon>Dinosauria</taxon>
        <taxon>Saurischia</taxon>
        <taxon>Theropoda</taxon>
        <taxon>Coelurosauria</taxon>
        <taxon>Aves</taxon>
        <taxon>Neognathae</taxon>
        <taxon>Galloanserae</taxon>
        <taxon>Galliformes</taxon>
        <taxon>Phasianidae</taxon>
        <taxon>Perdicinae</taxon>
        <taxon>Bambusicola</taxon>
    </lineage>
</organism>
<feature type="non-terminal residue" evidence="1">
    <location>
        <position position="1"/>
    </location>
</feature>
<dbReference type="Proteomes" id="UP000237246">
    <property type="component" value="Unassembled WGS sequence"/>
</dbReference>
<dbReference type="AlphaFoldDB" id="A0A2P4TGJ7"/>
<name>A0A2P4TGJ7_BAMTH</name>
<keyword evidence="2" id="KW-1185">Reference proteome</keyword>
<proteinExistence type="predicted"/>
<protein>
    <submittedName>
        <fullName evidence="1">Uncharacterized protein</fullName>
    </submittedName>
</protein>
<gene>
    <name evidence="1" type="ORF">CIB84_000756</name>
</gene>
<dbReference type="EMBL" id="PPHD01000427">
    <property type="protein sequence ID" value="POI35492.1"/>
    <property type="molecule type" value="Genomic_DNA"/>
</dbReference>
<accession>A0A2P4TGJ7</accession>
<evidence type="ECO:0000313" key="1">
    <source>
        <dbReference type="EMBL" id="POI35492.1"/>
    </source>
</evidence>
<reference evidence="1 2" key="1">
    <citation type="submission" date="2018-01" db="EMBL/GenBank/DDBJ databases">
        <title>Comparison of the Chinese Bamboo Partridge and Red Junglefowl genome sequences highlights the importance of demography in genome evolution.</title>
        <authorList>
            <person name="Tiley G.P."/>
            <person name="Kimball R.T."/>
            <person name="Braun E.L."/>
            <person name="Burleigh J.G."/>
        </authorList>
    </citation>
    <scope>NUCLEOTIDE SEQUENCE [LARGE SCALE GENOMIC DNA]</scope>
    <source>
        <strain evidence="1">RTK389</strain>
        <tissue evidence="1">Blood</tissue>
    </source>
</reference>